<name>A0A1I0B1L9_9FIRM</name>
<dbReference type="GO" id="GO:0005829">
    <property type="term" value="C:cytosol"/>
    <property type="evidence" value="ECO:0007669"/>
    <property type="project" value="TreeGrafter"/>
</dbReference>
<evidence type="ECO:0000313" key="10">
    <source>
        <dbReference type="EMBL" id="SET00731.1"/>
    </source>
</evidence>
<comment type="function">
    <text evidence="5">May play the central regulatory role in sporulation. It may be an element of the effector pathway responsible for the activation of sporulation genes in response to nutritional stress. Spo0A may act in concert with spo0H (a sigma factor) to control the expression of some genes that are critical to the sporulation process.</text>
</comment>
<evidence type="ECO:0000259" key="8">
    <source>
        <dbReference type="PROSITE" id="PS50110"/>
    </source>
</evidence>
<feature type="domain" description="OmpR/PhoB-type" evidence="9">
    <location>
        <begin position="126"/>
        <end position="223"/>
    </location>
</feature>
<organism evidence="10 11">
    <name type="scientific">Enterocloster lavalensis</name>
    <dbReference type="NCBI Taxonomy" id="460384"/>
    <lineage>
        <taxon>Bacteria</taxon>
        <taxon>Bacillati</taxon>
        <taxon>Bacillota</taxon>
        <taxon>Clostridia</taxon>
        <taxon>Lachnospirales</taxon>
        <taxon>Lachnospiraceae</taxon>
        <taxon>Enterocloster</taxon>
    </lineage>
</organism>
<dbReference type="InterPro" id="IPR001867">
    <property type="entry name" value="OmpR/PhoB-type_DNA-bd"/>
</dbReference>
<keyword evidence="6" id="KW-0597">Phosphoprotein</keyword>
<dbReference type="InterPro" id="IPR011006">
    <property type="entry name" value="CheY-like_superfamily"/>
</dbReference>
<keyword evidence="4" id="KW-0804">Transcription</keyword>
<dbReference type="GO" id="GO:0000976">
    <property type="term" value="F:transcription cis-regulatory region binding"/>
    <property type="evidence" value="ECO:0007669"/>
    <property type="project" value="TreeGrafter"/>
</dbReference>
<reference evidence="11" key="1">
    <citation type="submission" date="2016-10" db="EMBL/GenBank/DDBJ databases">
        <authorList>
            <person name="Varghese N."/>
            <person name="Submissions S."/>
        </authorList>
    </citation>
    <scope>NUCLEOTIDE SEQUENCE [LARGE SCALE GENOMIC DNA]</scope>
    <source>
        <strain evidence="11">NLAE-zl-G277</strain>
    </source>
</reference>
<dbReference type="InterPro" id="IPR039420">
    <property type="entry name" value="WalR-like"/>
</dbReference>
<sequence length="223" mass="25080">MYKIFIVEDDQVIAAAMAEHLKSWGWDARCAVNFGDVLAEFAAFGPQLVLLDISLPFYNGYHWCGQIRQCSKVPVIFISSAADNLNIVMAMNMGGDDFIAKPFDLDVLTAKVQAMLRRTYEFAGQSRLLEHRGAVLNVDDATLTIAGNKLPLTRNEQRILQTLLENKGRIVSRDHLMLRLWESDSYVDDNTLTVNITRLRRKLEQAGLPGFILTKKGSGYLID</sequence>
<accession>A0A1I0B1L9</accession>
<dbReference type="CDD" id="cd00383">
    <property type="entry name" value="trans_reg_C"/>
    <property type="match status" value="1"/>
</dbReference>
<dbReference type="Proteomes" id="UP000198508">
    <property type="component" value="Unassembled WGS sequence"/>
</dbReference>
<dbReference type="GeneID" id="93280009"/>
<dbReference type="InterPro" id="IPR036388">
    <property type="entry name" value="WH-like_DNA-bd_sf"/>
</dbReference>
<keyword evidence="2" id="KW-0805">Transcription regulation</keyword>
<dbReference type="AlphaFoldDB" id="A0A1I0B1L9"/>
<evidence type="ECO:0000259" key="9">
    <source>
        <dbReference type="PROSITE" id="PS51755"/>
    </source>
</evidence>
<dbReference type="EMBL" id="FOIM01000001">
    <property type="protein sequence ID" value="SET00731.1"/>
    <property type="molecule type" value="Genomic_DNA"/>
</dbReference>
<dbReference type="SMART" id="SM00448">
    <property type="entry name" value="REC"/>
    <property type="match status" value="1"/>
</dbReference>
<dbReference type="PROSITE" id="PS50110">
    <property type="entry name" value="RESPONSE_REGULATORY"/>
    <property type="match status" value="1"/>
</dbReference>
<evidence type="ECO:0000256" key="5">
    <source>
        <dbReference type="ARBA" id="ARBA00024867"/>
    </source>
</evidence>
<evidence type="ECO:0000313" key="11">
    <source>
        <dbReference type="Proteomes" id="UP000198508"/>
    </source>
</evidence>
<dbReference type="CDD" id="cd18159">
    <property type="entry name" value="REC_OmpR_NsrR-like"/>
    <property type="match status" value="1"/>
</dbReference>
<evidence type="ECO:0000256" key="6">
    <source>
        <dbReference type="PROSITE-ProRule" id="PRU00169"/>
    </source>
</evidence>
<dbReference type="GO" id="GO:0000156">
    <property type="term" value="F:phosphorelay response regulator activity"/>
    <property type="evidence" value="ECO:0007669"/>
    <property type="project" value="TreeGrafter"/>
</dbReference>
<feature type="modified residue" description="4-aspartylphosphate" evidence="6">
    <location>
        <position position="52"/>
    </location>
</feature>
<keyword evidence="11" id="KW-1185">Reference proteome</keyword>
<dbReference type="SMART" id="SM00862">
    <property type="entry name" value="Trans_reg_C"/>
    <property type="match status" value="1"/>
</dbReference>
<dbReference type="SUPFAM" id="SSF52172">
    <property type="entry name" value="CheY-like"/>
    <property type="match status" value="1"/>
</dbReference>
<gene>
    <name evidence="10" type="ORF">SAMN05216313_101313</name>
</gene>
<proteinExistence type="predicted"/>
<evidence type="ECO:0000256" key="4">
    <source>
        <dbReference type="ARBA" id="ARBA00023163"/>
    </source>
</evidence>
<dbReference type="PANTHER" id="PTHR48111:SF43">
    <property type="entry name" value="STAGE 0 SPORULATION PROTEIN A HOMOLOG"/>
    <property type="match status" value="1"/>
</dbReference>
<protein>
    <recommendedName>
        <fullName evidence="1">Stage 0 sporulation protein A homolog</fullName>
    </recommendedName>
</protein>
<dbReference type="Pfam" id="PF00486">
    <property type="entry name" value="Trans_reg_C"/>
    <property type="match status" value="1"/>
</dbReference>
<keyword evidence="3 7" id="KW-0238">DNA-binding</keyword>
<evidence type="ECO:0000256" key="2">
    <source>
        <dbReference type="ARBA" id="ARBA00023015"/>
    </source>
</evidence>
<dbReference type="STRING" id="460384.SAMN05216313_101313"/>
<dbReference type="PROSITE" id="PS51755">
    <property type="entry name" value="OMPR_PHOB"/>
    <property type="match status" value="1"/>
</dbReference>
<dbReference type="Gene3D" id="1.10.10.10">
    <property type="entry name" value="Winged helix-like DNA-binding domain superfamily/Winged helix DNA-binding domain"/>
    <property type="match status" value="1"/>
</dbReference>
<feature type="DNA-binding region" description="OmpR/PhoB-type" evidence="7">
    <location>
        <begin position="126"/>
        <end position="223"/>
    </location>
</feature>
<evidence type="ECO:0000256" key="7">
    <source>
        <dbReference type="PROSITE-ProRule" id="PRU01091"/>
    </source>
</evidence>
<evidence type="ECO:0000256" key="3">
    <source>
        <dbReference type="ARBA" id="ARBA00023125"/>
    </source>
</evidence>
<evidence type="ECO:0000256" key="1">
    <source>
        <dbReference type="ARBA" id="ARBA00018672"/>
    </source>
</evidence>
<dbReference type="GO" id="GO:0006355">
    <property type="term" value="P:regulation of DNA-templated transcription"/>
    <property type="evidence" value="ECO:0007669"/>
    <property type="project" value="InterPro"/>
</dbReference>
<dbReference type="Pfam" id="PF00072">
    <property type="entry name" value="Response_reg"/>
    <property type="match status" value="1"/>
</dbReference>
<dbReference type="InterPro" id="IPR001789">
    <property type="entry name" value="Sig_transdc_resp-reg_receiver"/>
</dbReference>
<dbReference type="RefSeq" id="WP_092360559.1">
    <property type="nucleotide sequence ID" value="NZ_DAINWJ010000039.1"/>
</dbReference>
<dbReference type="Gene3D" id="3.40.50.2300">
    <property type="match status" value="1"/>
</dbReference>
<dbReference type="PANTHER" id="PTHR48111">
    <property type="entry name" value="REGULATOR OF RPOS"/>
    <property type="match status" value="1"/>
</dbReference>
<feature type="domain" description="Response regulatory" evidence="8">
    <location>
        <begin position="3"/>
        <end position="116"/>
    </location>
</feature>
<dbReference type="GO" id="GO:0032993">
    <property type="term" value="C:protein-DNA complex"/>
    <property type="evidence" value="ECO:0007669"/>
    <property type="project" value="TreeGrafter"/>
</dbReference>